<evidence type="ECO:0000256" key="1">
    <source>
        <dbReference type="SAM" id="SignalP"/>
    </source>
</evidence>
<sequence length="254" mass="28831">MKTYLEYAKYMLALALLGLATQAHASAQLAQTLHELRSEGYRAATYLLIDNNLYERVREPGNREAYNDALGNMDRLLRGLDNPSDLRGPYSQFVRLIRELETQTEDEAHYHLATVNRIMMAHAEMDKAIAAQYGQAAGQIDEKLKTLHQQSLETSQILLLYQNNMFSSIGVYFMETSEGIFRSMDASLTARAEVLKGLLPELSSTLQDLDKQYGFIQPRLLDHHTDWVPTIAAFYLLRNTETLNKLARAQAQQG</sequence>
<accession>A0ABQ2CSI0</accession>
<keyword evidence="1" id="KW-0732">Signal</keyword>
<gene>
    <name evidence="2" type="ORF">GCM10009083_27080</name>
</gene>
<dbReference type="EMBL" id="BMNN01000008">
    <property type="protein sequence ID" value="GGJ08757.1"/>
    <property type="molecule type" value="Genomic_DNA"/>
</dbReference>
<keyword evidence="3" id="KW-1185">Reference proteome</keyword>
<comment type="caution">
    <text evidence="2">The sequence shown here is derived from an EMBL/GenBank/DDBJ whole genome shotgun (WGS) entry which is preliminary data.</text>
</comment>
<dbReference type="RefSeq" id="WP_188637194.1">
    <property type="nucleotide sequence ID" value="NZ_BMNN01000008.1"/>
</dbReference>
<evidence type="ECO:0000313" key="2">
    <source>
        <dbReference type="EMBL" id="GGJ08757.1"/>
    </source>
</evidence>
<feature type="chain" id="PRO_5045121493" evidence="1">
    <location>
        <begin position="26"/>
        <end position="254"/>
    </location>
</feature>
<dbReference type="Proteomes" id="UP000633263">
    <property type="component" value="Unassembled WGS sequence"/>
</dbReference>
<reference evidence="3" key="1">
    <citation type="journal article" date="2019" name="Int. J. Syst. Evol. Microbiol.">
        <title>The Global Catalogue of Microorganisms (GCM) 10K type strain sequencing project: providing services to taxonomists for standard genome sequencing and annotation.</title>
        <authorList>
            <consortium name="The Broad Institute Genomics Platform"/>
            <consortium name="The Broad Institute Genome Sequencing Center for Infectious Disease"/>
            <person name="Wu L."/>
            <person name="Ma J."/>
        </authorList>
    </citation>
    <scope>NUCLEOTIDE SEQUENCE [LARGE SCALE GENOMIC DNA]</scope>
    <source>
        <strain evidence="3">JCM 11590</strain>
    </source>
</reference>
<protein>
    <submittedName>
        <fullName evidence="2">Uncharacterized protein</fullName>
    </submittedName>
</protein>
<feature type="signal peptide" evidence="1">
    <location>
        <begin position="1"/>
        <end position="25"/>
    </location>
</feature>
<name>A0ABQ2CSI0_9GAMM</name>
<proteinExistence type="predicted"/>
<organism evidence="2 3">
    <name type="scientific">Halopseudomonas pertucinogena</name>
    <dbReference type="NCBI Taxonomy" id="86175"/>
    <lineage>
        <taxon>Bacteria</taxon>
        <taxon>Pseudomonadati</taxon>
        <taxon>Pseudomonadota</taxon>
        <taxon>Gammaproteobacteria</taxon>
        <taxon>Pseudomonadales</taxon>
        <taxon>Pseudomonadaceae</taxon>
        <taxon>Halopseudomonas</taxon>
    </lineage>
</organism>
<evidence type="ECO:0000313" key="3">
    <source>
        <dbReference type="Proteomes" id="UP000633263"/>
    </source>
</evidence>